<dbReference type="OrthoDB" id="67700at2759"/>
<dbReference type="Gene3D" id="2.60.40.150">
    <property type="entry name" value="C2 domain"/>
    <property type="match status" value="1"/>
</dbReference>
<dbReference type="InterPro" id="IPR038286">
    <property type="entry name" value="IPK_sf"/>
</dbReference>
<dbReference type="InterPro" id="IPR035892">
    <property type="entry name" value="C2_domain_sf"/>
</dbReference>
<proteinExistence type="predicted"/>
<dbReference type="InterPro" id="IPR000008">
    <property type="entry name" value="C2_dom"/>
</dbReference>
<evidence type="ECO:0000313" key="4">
    <source>
        <dbReference type="EMBL" id="CAB9505109.1"/>
    </source>
</evidence>
<organism evidence="4 5">
    <name type="scientific">Seminavis robusta</name>
    <dbReference type="NCBI Taxonomy" id="568900"/>
    <lineage>
        <taxon>Eukaryota</taxon>
        <taxon>Sar</taxon>
        <taxon>Stramenopiles</taxon>
        <taxon>Ochrophyta</taxon>
        <taxon>Bacillariophyta</taxon>
        <taxon>Bacillariophyceae</taxon>
        <taxon>Bacillariophycidae</taxon>
        <taxon>Naviculales</taxon>
        <taxon>Naviculaceae</taxon>
        <taxon>Seminavis</taxon>
    </lineage>
</organism>
<evidence type="ECO:0000256" key="1">
    <source>
        <dbReference type="ARBA" id="ARBA00022723"/>
    </source>
</evidence>
<evidence type="ECO:0000259" key="3">
    <source>
        <dbReference type="PROSITE" id="PS50004"/>
    </source>
</evidence>
<dbReference type="PANTHER" id="PTHR45911:SF4">
    <property type="entry name" value="MULTIPLE C2 AND TRANSMEMBRANE DOMAIN-CONTAINING PROTEIN"/>
    <property type="match status" value="1"/>
</dbReference>
<reference evidence="4" key="1">
    <citation type="submission" date="2020-06" db="EMBL/GenBank/DDBJ databases">
        <authorList>
            <consortium name="Plant Systems Biology data submission"/>
        </authorList>
    </citation>
    <scope>NUCLEOTIDE SEQUENCE</scope>
    <source>
        <strain evidence="4">D6</strain>
    </source>
</reference>
<dbReference type="PANTHER" id="PTHR45911">
    <property type="entry name" value="C2 DOMAIN-CONTAINING PROTEIN"/>
    <property type="match status" value="1"/>
</dbReference>
<dbReference type="CDD" id="cd00030">
    <property type="entry name" value="C2"/>
    <property type="match status" value="1"/>
</dbReference>
<gene>
    <name evidence="4" type="ORF">SEMRO_219_G090350.1</name>
</gene>
<dbReference type="GO" id="GO:0016020">
    <property type="term" value="C:membrane"/>
    <property type="evidence" value="ECO:0007669"/>
    <property type="project" value="TreeGrafter"/>
</dbReference>
<keyword evidence="1" id="KW-0479">Metal-binding</keyword>
<dbReference type="AlphaFoldDB" id="A0A9N8DQR4"/>
<dbReference type="SUPFAM" id="SSF56104">
    <property type="entry name" value="SAICAR synthase-like"/>
    <property type="match status" value="1"/>
</dbReference>
<comment type="caution">
    <text evidence="4">The sequence shown here is derived from an EMBL/GenBank/DDBJ whole genome shotgun (WGS) entry which is preliminary data.</text>
</comment>
<feature type="domain" description="C2" evidence="3">
    <location>
        <begin position="649"/>
        <end position="779"/>
    </location>
</feature>
<dbReference type="Gene3D" id="3.30.470.160">
    <property type="entry name" value="Inositol polyphosphate kinase"/>
    <property type="match status" value="1"/>
</dbReference>
<dbReference type="EMBL" id="CAICTM010000218">
    <property type="protein sequence ID" value="CAB9505109.1"/>
    <property type="molecule type" value="Genomic_DNA"/>
</dbReference>
<evidence type="ECO:0000313" key="5">
    <source>
        <dbReference type="Proteomes" id="UP001153069"/>
    </source>
</evidence>
<keyword evidence="2" id="KW-0106">Calcium</keyword>
<dbReference type="Proteomes" id="UP001153069">
    <property type="component" value="Unassembled WGS sequence"/>
</dbReference>
<sequence length="779" mass="86190">MATSPDANTTNEVDQQYVYLEIEGANLTKNVTGLGFGHMHPFVQLELTPIDDDDVTSSVALSNCTGTHWDAHCHPSWSHSCPAIPLSDAWAMSFKFTVYNDNELHRYAMIGVPNAVGNTGALPAGLSGILTKVTGAKKIGQVAISMDNLIQESEKGGLLQMELQSDRGAIAGTLQVKAHVKKMKRSSTSIMGSALDLTAPSTGTAVNNNSNKVDQSWFVSPVIPLTTSGGTAAFFQLTLTQEGMDATKQNTPSFYVGKDLSHAQDEKDFYQQLLEIKQSMKDDDDEDIEDVGQLVPFMFDYLGILEAVSATTTSTGEGGKQQQHQVLVLQNLRNNFQSFRMLDLKIGEVTAQAGWKGKSRLHALKCHLLNDHFTNSVSEGYRLAGFDGTNEMFDSMDPLMDFLAGDAASAEEKKTIWGGHFDEAQVKKAKRLMINTLSGTDVLRFFLDVHTDKAFASDDNNNNMNEYLLPVEMVEMAFREMVSRLVQVAAACHHVQVPQKWIGSSVALGYDAGLLPKRSPEAEEAICSKVFVYLFDWGRSELLTCSKYHNLTPSEKADRQKFWTYYKAGIERLAFHAARVYYHQFTNTGRWTRLTLQVFDFDSTKINDHCGNVTIALPDPYKSDESAALDALRENREYKLEGCSKATARGSTLFCSITWLELPADSRILGLWRVAIDRATNVPVMDVTGSSDPFCLVIASETDGDGGRELHQRTCVKARNLNPQWNETIDVPVMRDTTPESPSDIHSATSLLLSAMALQGPHSQGQMARFFQWTDEERS</sequence>
<dbReference type="PROSITE" id="PS50004">
    <property type="entry name" value="C2"/>
    <property type="match status" value="1"/>
</dbReference>
<keyword evidence="5" id="KW-1185">Reference proteome</keyword>
<dbReference type="Pfam" id="PF00168">
    <property type="entry name" value="C2"/>
    <property type="match status" value="2"/>
</dbReference>
<dbReference type="SUPFAM" id="SSF49562">
    <property type="entry name" value="C2 domain (Calcium/lipid-binding domain, CaLB)"/>
    <property type="match status" value="1"/>
</dbReference>
<accession>A0A9N8DQR4</accession>
<name>A0A9N8DQR4_9STRA</name>
<evidence type="ECO:0000256" key="2">
    <source>
        <dbReference type="ARBA" id="ARBA00022837"/>
    </source>
</evidence>
<dbReference type="GO" id="GO:0005509">
    <property type="term" value="F:calcium ion binding"/>
    <property type="evidence" value="ECO:0007669"/>
    <property type="project" value="TreeGrafter"/>
</dbReference>
<protein>
    <recommendedName>
        <fullName evidence="3">C2 domain-containing protein</fullName>
    </recommendedName>
</protein>